<dbReference type="Proteomes" id="UP001527099">
    <property type="component" value="Unassembled WGS sequence"/>
</dbReference>
<keyword evidence="6" id="KW-1185">Reference proteome</keyword>
<dbReference type="EMBL" id="JAMDMX010000259">
    <property type="protein sequence ID" value="MCY9698417.1"/>
    <property type="molecule type" value="Genomic_DNA"/>
</dbReference>
<evidence type="ECO:0000313" key="6">
    <source>
        <dbReference type="Proteomes" id="UP001527099"/>
    </source>
</evidence>
<dbReference type="PRINTS" id="PR00101">
    <property type="entry name" value="ATCASE"/>
</dbReference>
<evidence type="ECO:0000259" key="3">
    <source>
        <dbReference type="Pfam" id="PF00185"/>
    </source>
</evidence>
<dbReference type="InterPro" id="IPR036901">
    <property type="entry name" value="Asp/Orn_carbamoylTrfase_sf"/>
</dbReference>
<dbReference type="InterPro" id="IPR006132">
    <property type="entry name" value="Asp/Orn_carbamoyltranf_P-bd"/>
</dbReference>
<comment type="similarity">
    <text evidence="2">Belongs to the aspartate/ornithine carbamoyltransferase superfamily.</text>
</comment>
<sequence length="233" mass="26553">MLSGKTFVLFFPETSIRTRVTFEKGIKDLGGECILFPSETLDKREHPKDVMNYLNNWSDGLIIRHSDFSKLKELSLYGSIPIVNAMTTNNHPCEILSDLFSIAELRDNYREIVYTFVGAASNISNSWMEIAKIMDLKFNHVCASGNELADNNSNYQFSTYLETTLSGSDVVLTDSLPSQFLNNEYIGKYQITLDRMKLANKGALLNPCPPFFRDEEVNAGLIQRRYKKLHKDI</sequence>
<dbReference type="PANTHER" id="PTHR45753:SF3">
    <property type="entry name" value="ORNITHINE TRANSCARBAMYLASE, MITOCHONDRIAL"/>
    <property type="match status" value="1"/>
</dbReference>
<name>A0ABT4GQC1_9BACL</name>
<organism evidence="5 6">
    <name type="scientific">Paenibacillus alginolyticus</name>
    <dbReference type="NCBI Taxonomy" id="59839"/>
    <lineage>
        <taxon>Bacteria</taxon>
        <taxon>Bacillati</taxon>
        <taxon>Bacillota</taxon>
        <taxon>Bacilli</taxon>
        <taxon>Bacillales</taxon>
        <taxon>Paenibacillaceae</taxon>
        <taxon>Paenibacillus</taxon>
    </lineage>
</organism>
<dbReference type="PRINTS" id="PR00100">
    <property type="entry name" value="AOTCASE"/>
</dbReference>
<evidence type="ECO:0000259" key="4">
    <source>
        <dbReference type="Pfam" id="PF02729"/>
    </source>
</evidence>
<dbReference type="SUPFAM" id="SSF53671">
    <property type="entry name" value="Aspartate/ornithine carbamoyltransferase"/>
    <property type="match status" value="1"/>
</dbReference>
<gene>
    <name evidence="5" type="ORF">M5X19_37125</name>
</gene>
<reference evidence="5 6" key="1">
    <citation type="submission" date="2022-05" db="EMBL/GenBank/DDBJ databases">
        <title>Genome Sequencing of Bee-Associated Microbes.</title>
        <authorList>
            <person name="Dunlap C."/>
        </authorList>
    </citation>
    <scope>NUCLEOTIDE SEQUENCE [LARGE SCALE GENOMIC DNA]</scope>
    <source>
        <strain evidence="5 6">NRRL B-14421</strain>
    </source>
</reference>
<evidence type="ECO:0000256" key="2">
    <source>
        <dbReference type="RuleBase" id="RU003634"/>
    </source>
</evidence>
<protein>
    <submittedName>
        <fullName evidence="5">Ornithine carbamoyltransferase</fullName>
    </submittedName>
</protein>
<dbReference type="PANTHER" id="PTHR45753">
    <property type="entry name" value="ORNITHINE CARBAMOYLTRANSFERASE, MITOCHONDRIAL"/>
    <property type="match status" value="1"/>
</dbReference>
<keyword evidence="1 2" id="KW-0808">Transferase</keyword>
<dbReference type="Gene3D" id="3.40.50.1370">
    <property type="entry name" value="Aspartate/ornithine carbamoyltransferase"/>
    <property type="match status" value="2"/>
</dbReference>
<comment type="caution">
    <text evidence="5">The sequence shown here is derived from an EMBL/GenBank/DDBJ whole genome shotgun (WGS) entry which is preliminary data.</text>
</comment>
<dbReference type="InterPro" id="IPR006130">
    <property type="entry name" value="Asp/Orn_carbamoylTrfase"/>
</dbReference>
<dbReference type="Pfam" id="PF02729">
    <property type="entry name" value="OTCace_N"/>
    <property type="match status" value="1"/>
</dbReference>
<feature type="domain" description="Aspartate/ornithine carbamoyltransferase Asp/Orn-binding" evidence="3">
    <location>
        <begin position="112"/>
        <end position="225"/>
    </location>
</feature>
<feature type="domain" description="Aspartate/ornithine carbamoyltransferase carbamoyl-P binding" evidence="4">
    <location>
        <begin position="2"/>
        <end position="104"/>
    </location>
</feature>
<proteinExistence type="inferred from homology"/>
<accession>A0ABT4GQC1</accession>
<evidence type="ECO:0000313" key="5">
    <source>
        <dbReference type="EMBL" id="MCY9698417.1"/>
    </source>
</evidence>
<dbReference type="Pfam" id="PF00185">
    <property type="entry name" value="OTCace"/>
    <property type="match status" value="1"/>
</dbReference>
<dbReference type="InterPro" id="IPR006131">
    <property type="entry name" value="Asp_carbamoyltransf_Asp/Orn-bd"/>
</dbReference>
<evidence type="ECO:0000256" key="1">
    <source>
        <dbReference type="ARBA" id="ARBA00022679"/>
    </source>
</evidence>